<feature type="compositionally biased region" description="Polar residues" evidence="2">
    <location>
        <begin position="218"/>
        <end position="240"/>
    </location>
</feature>
<name>A0AAN8KR86_9TELE</name>
<feature type="region of interest" description="Disordered" evidence="2">
    <location>
        <begin position="495"/>
        <end position="522"/>
    </location>
</feature>
<accession>A0AAN8KR86</accession>
<feature type="region of interest" description="Disordered" evidence="2">
    <location>
        <begin position="1"/>
        <end position="123"/>
    </location>
</feature>
<feature type="coiled-coil region" evidence="1">
    <location>
        <begin position="394"/>
        <end position="477"/>
    </location>
</feature>
<dbReference type="AlphaFoldDB" id="A0AAN8KR86"/>
<proteinExistence type="predicted"/>
<feature type="region of interest" description="Disordered" evidence="2">
    <location>
        <begin position="270"/>
        <end position="303"/>
    </location>
</feature>
<comment type="caution">
    <text evidence="3">The sequence shown here is derived from an EMBL/GenBank/DDBJ whole genome shotgun (WGS) entry which is preliminary data.</text>
</comment>
<sequence>MRDNLKEEAERNSEVFHQELQHSRKMMNGSMGEEFQPLSSPPRSSLRSGRSPTRSRGRVRGRVTFAQDCSSDYNTSDVSTPYPQDLQPHLQPHLQPYDAPLGRGQAPWTPPLETDPEPQDPVQAPKAWASECSHAHWPSLSSSLTQLLQPLASPPPRDTELDLEARTSRLLRLTSDLHVATHLSDDSTVLRRFSEGASRCQSPAPRSVSVDRLLNHQSPRLQQASRPQHGGSPQRQSMKQSCLDALTPSGPVDSTGQAAGSGLYSGLYSPPPLGSDLQTGTRYNSVSATQSSRPGLGDCHSVPRNPLTSAWGGRALLLPERTPGPGGPALGWHTLPPPQPHLPGPGLRPALCPGITSCCSLSERDRTRRETDRTEEEENRVGVHADVTPQRSEIALLKRKLTVTQQQLESLKKRLVEALKENYNLRLTSLKQDSSTTAGTNCGRQWDRCLQRQVNALREQETHLRQLEQTMVLLQGNHRCLVSNNNSLLGHLNEHTTEVQSPESRESSQQTNLMTSTSEINS</sequence>
<organism evidence="3 4">
    <name type="scientific">Coregonus suidteri</name>
    <dbReference type="NCBI Taxonomy" id="861788"/>
    <lineage>
        <taxon>Eukaryota</taxon>
        <taxon>Metazoa</taxon>
        <taxon>Chordata</taxon>
        <taxon>Craniata</taxon>
        <taxon>Vertebrata</taxon>
        <taxon>Euteleostomi</taxon>
        <taxon>Actinopterygii</taxon>
        <taxon>Neopterygii</taxon>
        <taxon>Teleostei</taxon>
        <taxon>Protacanthopterygii</taxon>
        <taxon>Salmoniformes</taxon>
        <taxon>Salmonidae</taxon>
        <taxon>Coregoninae</taxon>
        <taxon>Coregonus</taxon>
    </lineage>
</organism>
<feature type="compositionally biased region" description="Low complexity" evidence="2">
    <location>
        <begin position="37"/>
        <end position="52"/>
    </location>
</feature>
<reference evidence="3 4" key="1">
    <citation type="submission" date="2021-04" db="EMBL/GenBank/DDBJ databases">
        <authorList>
            <person name="De Guttry C."/>
            <person name="Zahm M."/>
            <person name="Klopp C."/>
            <person name="Cabau C."/>
            <person name="Louis A."/>
            <person name="Berthelot C."/>
            <person name="Parey E."/>
            <person name="Roest Crollius H."/>
            <person name="Montfort J."/>
            <person name="Robinson-Rechavi M."/>
            <person name="Bucao C."/>
            <person name="Bouchez O."/>
            <person name="Gislard M."/>
            <person name="Lluch J."/>
            <person name="Milhes M."/>
            <person name="Lampietro C."/>
            <person name="Lopez Roques C."/>
            <person name="Donnadieu C."/>
            <person name="Braasch I."/>
            <person name="Desvignes T."/>
            <person name="Postlethwait J."/>
            <person name="Bobe J."/>
            <person name="Wedekind C."/>
            <person name="Guiguen Y."/>
        </authorList>
    </citation>
    <scope>NUCLEOTIDE SEQUENCE [LARGE SCALE GENOMIC DNA]</scope>
    <source>
        <strain evidence="3">Cs_M1</strain>
        <tissue evidence="3">Blood</tissue>
    </source>
</reference>
<dbReference type="EMBL" id="JAGTTL010000035">
    <property type="protein sequence ID" value="KAK6294014.1"/>
    <property type="molecule type" value="Genomic_DNA"/>
</dbReference>
<evidence type="ECO:0000256" key="2">
    <source>
        <dbReference type="SAM" id="MobiDB-lite"/>
    </source>
</evidence>
<evidence type="ECO:0000313" key="4">
    <source>
        <dbReference type="Proteomes" id="UP001356427"/>
    </source>
</evidence>
<dbReference type="Proteomes" id="UP001356427">
    <property type="component" value="Unassembled WGS sequence"/>
</dbReference>
<feature type="compositionally biased region" description="Polar residues" evidence="2">
    <location>
        <begin position="498"/>
        <end position="522"/>
    </location>
</feature>
<keyword evidence="1" id="KW-0175">Coiled coil</keyword>
<evidence type="ECO:0000256" key="1">
    <source>
        <dbReference type="SAM" id="Coils"/>
    </source>
</evidence>
<keyword evidence="4" id="KW-1185">Reference proteome</keyword>
<feature type="region of interest" description="Disordered" evidence="2">
    <location>
        <begin position="218"/>
        <end position="258"/>
    </location>
</feature>
<feature type="compositionally biased region" description="Polar residues" evidence="2">
    <location>
        <begin position="276"/>
        <end position="293"/>
    </location>
</feature>
<gene>
    <name evidence="3" type="ORF">J4Q44_G00348440</name>
</gene>
<feature type="compositionally biased region" description="Basic and acidic residues" evidence="2">
    <location>
        <begin position="1"/>
        <end position="22"/>
    </location>
</feature>
<evidence type="ECO:0000313" key="3">
    <source>
        <dbReference type="EMBL" id="KAK6294014.1"/>
    </source>
</evidence>
<protein>
    <submittedName>
        <fullName evidence="3">Uncharacterized protein</fullName>
    </submittedName>
</protein>
<feature type="compositionally biased region" description="Low complexity" evidence="2">
    <location>
        <begin position="81"/>
        <end position="98"/>
    </location>
</feature>
<feature type="compositionally biased region" description="Polar residues" evidence="2">
    <location>
        <begin position="67"/>
        <end position="79"/>
    </location>
</feature>